<dbReference type="GO" id="GO:0003677">
    <property type="term" value="F:DNA binding"/>
    <property type="evidence" value="ECO:0007669"/>
    <property type="project" value="UniProtKB-KW"/>
</dbReference>
<dbReference type="Pfam" id="PF07282">
    <property type="entry name" value="Cas12f1-like_TNB"/>
    <property type="match status" value="1"/>
</dbReference>
<evidence type="ECO:0000313" key="4">
    <source>
        <dbReference type="Proteomes" id="UP000284822"/>
    </source>
</evidence>
<dbReference type="InterPro" id="IPR010095">
    <property type="entry name" value="Cas12f1-like_TNB"/>
</dbReference>
<name>A0A3R6Z7X8_9LACO</name>
<proteinExistence type="predicted"/>
<reference evidence="3 4" key="1">
    <citation type="submission" date="2018-07" db="EMBL/GenBank/DDBJ databases">
        <title>Genome sequences of six Lactobacillus spp. isolated from bumble bee guts.</title>
        <authorList>
            <person name="Motta E.V.S."/>
            <person name="Moran N.A."/>
        </authorList>
    </citation>
    <scope>NUCLEOTIDE SEQUENCE [LARGE SCALE GENOMIC DNA]</scope>
    <source>
        <strain evidence="3 4">LV-8.1</strain>
    </source>
</reference>
<protein>
    <recommendedName>
        <fullName evidence="2">Cas12f1-like TNB domain-containing protein</fullName>
    </recommendedName>
</protein>
<sequence length="28" mass="3212">MYIRQLVCPDCGVHHDRDINTAVNILNT</sequence>
<accession>A0A3R6Z7X8</accession>
<evidence type="ECO:0000256" key="1">
    <source>
        <dbReference type="ARBA" id="ARBA00023125"/>
    </source>
</evidence>
<dbReference type="AlphaFoldDB" id="A0A3R6Z7X8"/>
<comment type="caution">
    <text evidence="3">The sequence shown here is derived from an EMBL/GenBank/DDBJ whole genome shotgun (WGS) entry which is preliminary data.</text>
</comment>
<keyword evidence="1" id="KW-0238">DNA-binding</keyword>
<organism evidence="3 4">
    <name type="scientific">Bombilactobacillus bombi</name>
    <dbReference type="NCBI Taxonomy" id="1303590"/>
    <lineage>
        <taxon>Bacteria</taxon>
        <taxon>Bacillati</taxon>
        <taxon>Bacillota</taxon>
        <taxon>Bacilli</taxon>
        <taxon>Lactobacillales</taxon>
        <taxon>Lactobacillaceae</taxon>
        <taxon>Bombilactobacillus</taxon>
    </lineage>
</organism>
<evidence type="ECO:0000313" key="3">
    <source>
        <dbReference type="EMBL" id="RHW43854.1"/>
    </source>
</evidence>
<dbReference type="Proteomes" id="UP000284822">
    <property type="component" value="Unassembled WGS sequence"/>
</dbReference>
<dbReference type="EMBL" id="QOCS01000041">
    <property type="protein sequence ID" value="RHW43854.1"/>
    <property type="molecule type" value="Genomic_DNA"/>
</dbReference>
<evidence type="ECO:0000259" key="2">
    <source>
        <dbReference type="Pfam" id="PF07282"/>
    </source>
</evidence>
<gene>
    <name evidence="3" type="ORF">DS832_09805</name>
</gene>
<feature type="domain" description="Cas12f1-like TNB" evidence="2">
    <location>
        <begin position="4"/>
        <end position="25"/>
    </location>
</feature>